<evidence type="ECO:0000313" key="1">
    <source>
        <dbReference type="EMBL" id="EYB88351.1"/>
    </source>
</evidence>
<dbReference type="Proteomes" id="UP000024635">
    <property type="component" value="Unassembled WGS sequence"/>
</dbReference>
<proteinExistence type="predicted"/>
<gene>
    <name evidence="1" type="primary">Acey_s0248.g74</name>
    <name evidence="1" type="ORF">Y032_0248g74</name>
</gene>
<dbReference type="EMBL" id="JARK01001584">
    <property type="protein sequence ID" value="EYB88351.1"/>
    <property type="molecule type" value="Genomic_DNA"/>
</dbReference>
<name>A0A016SDB7_9BILA</name>
<evidence type="ECO:0000313" key="2">
    <source>
        <dbReference type="Proteomes" id="UP000024635"/>
    </source>
</evidence>
<sequence length="75" mass="8527">MVVVFPGARPAPNMIYRHVEPYEKHDNEAIHSCRDAIAPAHREAGAPYPRCAKGGCDLHFDHIRALSVSWHRLKR</sequence>
<comment type="caution">
    <text evidence="1">The sequence shown here is derived from an EMBL/GenBank/DDBJ whole genome shotgun (WGS) entry which is preliminary data.</text>
</comment>
<reference evidence="2" key="1">
    <citation type="journal article" date="2015" name="Nat. Genet.">
        <title>The genome and transcriptome of the zoonotic hookworm Ancylostoma ceylanicum identify infection-specific gene families.</title>
        <authorList>
            <person name="Schwarz E.M."/>
            <person name="Hu Y."/>
            <person name="Antoshechkin I."/>
            <person name="Miller M.M."/>
            <person name="Sternberg P.W."/>
            <person name="Aroian R.V."/>
        </authorList>
    </citation>
    <scope>NUCLEOTIDE SEQUENCE</scope>
    <source>
        <strain evidence="2">HY135</strain>
    </source>
</reference>
<protein>
    <submittedName>
        <fullName evidence="1">Uncharacterized protein</fullName>
    </submittedName>
</protein>
<accession>A0A016SDB7</accession>
<organism evidence="1 2">
    <name type="scientific">Ancylostoma ceylanicum</name>
    <dbReference type="NCBI Taxonomy" id="53326"/>
    <lineage>
        <taxon>Eukaryota</taxon>
        <taxon>Metazoa</taxon>
        <taxon>Ecdysozoa</taxon>
        <taxon>Nematoda</taxon>
        <taxon>Chromadorea</taxon>
        <taxon>Rhabditida</taxon>
        <taxon>Rhabditina</taxon>
        <taxon>Rhabditomorpha</taxon>
        <taxon>Strongyloidea</taxon>
        <taxon>Ancylostomatidae</taxon>
        <taxon>Ancylostomatinae</taxon>
        <taxon>Ancylostoma</taxon>
    </lineage>
</organism>
<keyword evidence="2" id="KW-1185">Reference proteome</keyword>
<dbReference type="AlphaFoldDB" id="A0A016SDB7"/>